<dbReference type="Gene3D" id="3.20.20.80">
    <property type="entry name" value="Glycosidases"/>
    <property type="match status" value="1"/>
</dbReference>
<name>A0ABY4W977_9BACL</name>
<evidence type="ECO:0000313" key="2">
    <source>
        <dbReference type="EMBL" id="USG63406.1"/>
    </source>
</evidence>
<accession>A0ABY4W977</accession>
<evidence type="ECO:0000256" key="1">
    <source>
        <dbReference type="SAM" id="Phobius"/>
    </source>
</evidence>
<sequence>MGKTRIRKRIGWLFLTMFIGILCGYVFWGYPTSAQVESQQTQEGSSLKFRTEQDQIQIFQDGKWKPYFVKGMNMGASLPGHYPGELPIQKEDYLRWFGMIHELGARAIRIYTIHQPVFYEALVEFNRKHHDDPLYFMQGIWSPEEALIEKKDAFLPEIRTEFRNEIEAAVGAVYGDITIPEKAGKASGTYRVNAGPYLLAWHVGTEWDPEMVKKTNDIRSGEPRYEGEHFHAKAQATPFESWLAEMLDYTAELESRHGWQHPVTFTNWVTTDPLHHPGEPMIHEDMVSVDPLHIEPVKWDAGYFAAYHVYPYYPDLFRYDETLQNIRNQKGEVDTYKAYLRKLKQHHTDIPVMVTEFGVPSSVGAAHLGPLGRNQGGHDEREQGRINADLLHEIHEEGYAGAVLFTWQDEWFKRTWNTMRYEMPEDSRANWKNELTNESFFGLLAMDAGLENVLTIDGETEDWDKLKSEEKTRVKGGLSGVRDIWMTHDEAYVYFLLQLDEPLRPEQENLLLGIDTLPGGNKAARELPGLQLDEGLEVLIRLGESKESEVKIASNYDFHKRLYGKRYGMLPYSVEEQKDNSGLFLPWKLAVSLEMSPPDTKGTHPFEEISVGQMKRGTTEPGQPGYSSQANWESKGEWVELRVPWMLLGFTDPSTRQVLSYPDQDPALKSTQSEGIRVLAMLQDKATGKIKGVSENQVISLSAGDRYTWPAWSLPKYTERKKESYSIYQKALESIPAYH</sequence>
<dbReference type="InterPro" id="IPR017853">
    <property type="entry name" value="GH"/>
</dbReference>
<keyword evidence="1" id="KW-1133">Transmembrane helix</keyword>
<keyword evidence="3" id="KW-1185">Reference proteome</keyword>
<dbReference type="RefSeq" id="WP_251870488.1">
    <property type="nucleotide sequence ID" value="NZ_CP098755.1"/>
</dbReference>
<dbReference type="Proteomes" id="UP001056500">
    <property type="component" value="Chromosome"/>
</dbReference>
<dbReference type="EMBL" id="CP098755">
    <property type="protein sequence ID" value="USG63406.1"/>
    <property type="molecule type" value="Genomic_DNA"/>
</dbReference>
<evidence type="ECO:0008006" key="4">
    <source>
        <dbReference type="Google" id="ProtNLM"/>
    </source>
</evidence>
<keyword evidence="1" id="KW-0812">Transmembrane</keyword>
<organism evidence="2 3">
    <name type="scientific">Brevibacillus ruminantium</name>
    <dbReference type="NCBI Taxonomy" id="2950604"/>
    <lineage>
        <taxon>Bacteria</taxon>
        <taxon>Bacillati</taxon>
        <taxon>Bacillota</taxon>
        <taxon>Bacilli</taxon>
        <taxon>Bacillales</taxon>
        <taxon>Paenibacillaceae</taxon>
        <taxon>Brevibacillus</taxon>
    </lineage>
</organism>
<protein>
    <recommendedName>
        <fullName evidence="4">Family 2 glycosyl transferase</fullName>
    </recommendedName>
</protein>
<dbReference type="SUPFAM" id="SSF51445">
    <property type="entry name" value="(Trans)glycosidases"/>
    <property type="match status" value="1"/>
</dbReference>
<reference evidence="2" key="1">
    <citation type="submission" date="2022-06" db="EMBL/GenBank/DDBJ databases">
        <title>Genome sequencing of Brevibacillus sp. BB3-R1.</title>
        <authorList>
            <person name="Heo J."/>
            <person name="Lee D."/>
            <person name="Won M."/>
            <person name="Han B.-H."/>
            <person name="Hong S.-B."/>
            <person name="Kwon S.-W."/>
        </authorList>
    </citation>
    <scope>NUCLEOTIDE SEQUENCE</scope>
    <source>
        <strain evidence="2">BB3-R1</strain>
    </source>
</reference>
<keyword evidence="1" id="KW-0472">Membrane</keyword>
<feature type="transmembrane region" description="Helical" evidence="1">
    <location>
        <begin position="12"/>
        <end position="30"/>
    </location>
</feature>
<gene>
    <name evidence="2" type="ORF">NDK47_14585</name>
</gene>
<proteinExistence type="predicted"/>
<evidence type="ECO:0000313" key="3">
    <source>
        <dbReference type="Proteomes" id="UP001056500"/>
    </source>
</evidence>